<dbReference type="InterPro" id="IPR000877">
    <property type="entry name" value="Prot_inh_BBI"/>
</dbReference>
<comment type="caution">
    <text evidence="5">The sequence shown here is derived from an EMBL/GenBank/DDBJ whole genome shotgun (WGS) entry which is preliminary data.</text>
</comment>
<dbReference type="AlphaFoldDB" id="A0A811P2R1"/>
<keyword evidence="1" id="KW-0646">Protease inhibitor</keyword>
<dbReference type="GO" id="GO:0004867">
    <property type="term" value="F:serine-type endopeptidase inhibitor activity"/>
    <property type="evidence" value="ECO:0007669"/>
    <property type="project" value="InterPro"/>
</dbReference>
<protein>
    <recommendedName>
        <fullName evidence="4">Bowman-Birk serine protease inhibitors family domain-containing protein</fullName>
    </recommendedName>
</protein>
<feature type="domain" description="Bowman-Birk serine protease inhibitors family" evidence="4">
    <location>
        <begin position="103"/>
        <end position="156"/>
    </location>
</feature>
<dbReference type="SUPFAM" id="SSF57247">
    <property type="entry name" value="Bowman-Birk inhibitor, BBI"/>
    <property type="match status" value="1"/>
</dbReference>
<dbReference type="OrthoDB" id="583425at2759"/>
<feature type="region of interest" description="Disordered" evidence="3">
    <location>
        <begin position="54"/>
        <end position="76"/>
    </location>
</feature>
<dbReference type="Proteomes" id="UP000604825">
    <property type="component" value="Unassembled WGS sequence"/>
</dbReference>
<evidence type="ECO:0000313" key="6">
    <source>
        <dbReference type="Proteomes" id="UP000604825"/>
    </source>
</evidence>
<dbReference type="EMBL" id="CAJGYO010000005">
    <property type="protein sequence ID" value="CAD6232478.1"/>
    <property type="molecule type" value="Genomic_DNA"/>
</dbReference>
<evidence type="ECO:0000313" key="5">
    <source>
        <dbReference type="EMBL" id="CAD6232478.1"/>
    </source>
</evidence>
<dbReference type="PANTHER" id="PTHR37378">
    <property type="entry name" value="BOWMAN_BIRK DOMAIN-CONTAINING PROTEIN-RELATED"/>
    <property type="match status" value="1"/>
</dbReference>
<dbReference type="CDD" id="cd00023">
    <property type="entry name" value="BBI"/>
    <property type="match status" value="1"/>
</dbReference>
<name>A0A811P2R1_9POAL</name>
<dbReference type="PANTHER" id="PTHR37378:SF1">
    <property type="entry name" value="BOWMAN-BIRK SERINE PROTEASE INHIBITORS FAMILY DOMAIN-CONTAINING PROTEIN"/>
    <property type="match status" value="1"/>
</dbReference>
<evidence type="ECO:0000259" key="4">
    <source>
        <dbReference type="SMART" id="SM00269"/>
    </source>
</evidence>
<dbReference type="InterPro" id="IPR035995">
    <property type="entry name" value="Bowman-Birk_prot_inh"/>
</dbReference>
<feature type="compositionally biased region" description="Low complexity" evidence="3">
    <location>
        <begin position="66"/>
        <end position="76"/>
    </location>
</feature>
<organism evidence="5 6">
    <name type="scientific">Miscanthus lutarioriparius</name>
    <dbReference type="NCBI Taxonomy" id="422564"/>
    <lineage>
        <taxon>Eukaryota</taxon>
        <taxon>Viridiplantae</taxon>
        <taxon>Streptophyta</taxon>
        <taxon>Embryophyta</taxon>
        <taxon>Tracheophyta</taxon>
        <taxon>Spermatophyta</taxon>
        <taxon>Magnoliopsida</taxon>
        <taxon>Liliopsida</taxon>
        <taxon>Poales</taxon>
        <taxon>Poaceae</taxon>
        <taxon>PACMAD clade</taxon>
        <taxon>Panicoideae</taxon>
        <taxon>Andropogonodae</taxon>
        <taxon>Andropogoneae</taxon>
        <taxon>Saccharinae</taxon>
        <taxon>Miscanthus</taxon>
    </lineage>
</organism>
<dbReference type="InterPro" id="IPR044167">
    <property type="entry name" value="WIP1"/>
</dbReference>
<proteinExistence type="predicted"/>
<dbReference type="GO" id="GO:0005576">
    <property type="term" value="C:extracellular region"/>
    <property type="evidence" value="ECO:0007669"/>
    <property type="project" value="InterPro"/>
</dbReference>
<gene>
    <name evidence="5" type="ORF">NCGR_LOCUS22163</name>
</gene>
<sequence>MLMRTRYGDMPFSHLDAYIWSCSTVLWPAVATQNIPQVEATKSESCGQNVLRTTSEDEEQHDVCDPGSPGSSGHGSLAAVAKENAAVGESKGSTETNGGKLGCSTKYNFSFSGLYTCDDIVSKCDPVCKVCTVVKKYPVKQFQCTDTFLGMCGPPCKKN</sequence>
<dbReference type="SMART" id="SM00269">
    <property type="entry name" value="BowB"/>
    <property type="match status" value="1"/>
</dbReference>
<evidence type="ECO:0000256" key="2">
    <source>
        <dbReference type="ARBA" id="ARBA00023157"/>
    </source>
</evidence>
<evidence type="ECO:0000256" key="3">
    <source>
        <dbReference type="SAM" id="MobiDB-lite"/>
    </source>
</evidence>
<evidence type="ECO:0000256" key="1">
    <source>
        <dbReference type="ARBA" id="ARBA00022690"/>
    </source>
</evidence>
<reference evidence="5" key="1">
    <citation type="submission" date="2020-10" db="EMBL/GenBank/DDBJ databases">
        <authorList>
            <person name="Han B."/>
            <person name="Lu T."/>
            <person name="Zhao Q."/>
            <person name="Huang X."/>
            <person name="Zhao Y."/>
        </authorList>
    </citation>
    <scope>NUCLEOTIDE SEQUENCE</scope>
</reference>
<keyword evidence="6" id="KW-1185">Reference proteome</keyword>
<keyword evidence="2" id="KW-1015">Disulfide bond</keyword>
<accession>A0A811P2R1</accession>
<dbReference type="Gene3D" id="2.10.69.10">
    <property type="entry name" value="Cysteine Protease (Bromelain) Inhibitor, subunit H"/>
    <property type="match status" value="1"/>
</dbReference>